<keyword evidence="1" id="KW-1133">Transmembrane helix</keyword>
<keyword evidence="3" id="KW-1185">Reference proteome</keyword>
<sequence length="140" mass="15662">MNMSIKRFSVGFLAVIAAVVGIWAGFFPLSFHNEFPLPGWGWVSRLGPYNEHVVRDYGLSNVALLIITTWAWLRPDEKVYRVVGGGRLAYSVIHFIWHMLHLSAFPTVSRVGAVVSLSLIVVFSLLPMLPDRSRRAAEAP</sequence>
<protein>
    <submittedName>
        <fullName evidence="2">Uncharacterized protein</fullName>
    </submittedName>
</protein>
<comment type="caution">
    <text evidence="2">The sequence shown here is derived from an EMBL/GenBank/DDBJ whole genome shotgun (WGS) entry which is preliminary data.</text>
</comment>
<evidence type="ECO:0000313" key="3">
    <source>
        <dbReference type="Proteomes" id="UP001523216"/>
    </source>
</evidence>
<evidence type="ECO:0000313" key="2">
    <source>
        <dbReference type="EMBL" id="MCM4082288.1"/>
    </source>
</evidence>
<gene>
    <name evidence="2" type="ORF">LXN57_32445</name>
</gene>
<organism evidence="2 3">
    <name type="scientific">Paractinoplanes hotanensis</name>
    <dbReference type="NCBI Taxonomy" id="2906497"/>
    <lineage>
        <taxon>Bacteria</taxon>
        <taxon>Bacillati</taxon>
        <taxon>Actinomycetota</taxon>
        <taxon>Actinomycetes</taxon>
        <taxon>Micromonosporales</taxon>
        <taxon>Micromonosporaceae</taxon>
        <taxon>Paractinoplanes</taxon>
    </lineage>
</organism>
<proteinExistence type="predicted"/>
<feature type="transmembrane region" description="Helical" evidence="1">
    <location>
        <begin position="111"/>
        <end position="129"/>
    </location>
</feature>
<evidence type="ECO:0000256" key="1">
    <source>
        <dbReference type="SAM" id="Phobius"/>
    </source>
</evidence>
<name>A0ABT0Y8C7_9ACTN</name>
<feature type="transmembrane region" description="Helical" evidence="1">
    <location>
        <begin position="12"/>
        <end position="31"/>
    </location>
</feature>
<dbReference type="EMBL" id="JAMQOL010000047">
    <property type="protein sequence ID" value="MCM4082288.1"/>
    <property type="molecule type" value="Genomic_DNA"/>
</dbReference>
<dbReference type="RefSeq" id="WP_251802005.1">
    <property type="nucleotide sequence ID" value="NZ_JAMQOL010000047.1"/>
</dbReference>
<keyword evidence="1" id="KW-0472">Membrane</keyword>
<accession>A0ABT0Y8C7</accession>
<keyword evidence="1" id="KW-0812">Transmembrane</keyword>
<dbReference type="Proteomes" id="UP001523216">
    <property type="component" value="Unassembled WGS sequence"/>
</dbReference>
<reference evidence="2 3" key="1">
    <citation type="submission" date="2022-06" db="EMBL/GenBank/DDBJ databases">
        <title>Actinoplanes abujensis sp. nov., isolated from Nigerian arid soil.</title>
        <authorList>
            <person name="Ding P."/>
        </authorList>
    </citation>
    <scope>NUCLEOTIDE SEQUENCE [LARGE SCALE GENOMIC DNA]</scope>
    <source>
        <strain evidence="3">TRM88002</strain>
    </source>
</reference>